<evidence type="ECO:0000313" key="1">
    <source>
        <dbReference type="EMBL" id="OCQ20805.1"/>
    </source>
</evidence>
<dbReference type="EMBL" id="MAUJ01000004">
    <property type="protein sequence ID" value="OCQ20805.1"/>
    <property type="molecule type" value="Genomic_DNA"/>
</dbReference>
<evidence type="ECO:0000313" key="2">
    <source>
        <dbReference type="Proteomes" id="UP000093366"/>
    </source>
</evidence>
<gene>
    <name evidence="1" type="ORF">A7985_13475</name>
</gene>
<dbReference type="AlphaFoldDB" id="A0A1C0TPK6"/>
<reference evidence="2" key="1">
    <citation type="submission" date="2016-07" db="EMBL/GenBank/DDBJ databases">
        <authorList>
            <person name="Florea S."/>
            <person name="Webb J.S."/>
            <person name="Jaromczyk J."/>
            <person name="Schardl C.L."/>
        </authorList>
    </citation>
    <scope>NUCLEOTIDE SEQUENCE [LARGE SCALE GENOMIC DNA]</scope>
    <source>
        <strain evidence="2">IPB1</strain>
    </source>
</reference>
<dbReference type="Proteomes" id="UP000093366">
    <property type="component" value="Unassembled WGS sequence"/>
</dbReference>
<dbReference type="RefSeq" id="WP_065790987.1">
    <property type="nucleotide sequence ID" value="NZ_MAUJ01000004.1"/>
</dbReference>
<organism evidence="1 2">
    <name type="scientific">Pseudoalteromonas luteoviolacea</name>
    <dbReference type="NCBI Taxonomy" id="43657"/>
    <lineage>
        <taxon>Bacteria</taxon>
        <taxon>Pseudomonadati</taxon>
        <taxon>Pseudomonadota</taxon>
        <taxon>Gammaproteobacteria</taxon>
        <taxon>Alteromonadales</taxon>
        <taxon>Pseudoalteromonadaceae</taxon>
        <taxon>Pseudoalteromonas</taxon>
    </lineage>
</organism>
<proteinExistence type="predicted"/>
<comment type="caution">
    <text evidence="1">The sequence shown here is derived from an EMBL/GenBank/DDBJ whole genome shotgun (WGS) entry which is preliminary data.</text>
</comment>
<protein>
    <submittedName>
        <fullName evidence="1">Uncharacterized protein</fullName>
    </submittedName>
</protein>
<sequence length="649" mass="73881">MSRSLTTLIDVFINHAELSQLFDLYQVSFSAESQQLSWGKRLSKIDKHTSPLGLISHGGKYWILLNKGAEAPKKLPDIGFVSSNFVDCDDLLITRLLTRALGKLAGEQVFSGLGETYFYLEPDTFKKEAVHKCVSVDIKESLRFDSLFIELKGTVFCPIEMVFKPQAFIEQAPKFSFDLTTGILKRDKDGSLMINSPGKGKFTSNAIDISGQKTISLRKSRTGALHHYVTLMKKVFNGAVDMSLKQIKADWRQHYGNSEIKAVYNKIYEVVDTAGGINIVNASLSEEGFKKLQDEEWPVKVNFISDDELNDKTPTLVVLDSKAEYEAAGLEDKKQSFYGQKKVVQSTYNTTVIAKDSKALKVLIDTWVKEIAIKLECNQDQFLIQEFNDDYWFVSVEQRYKNDPVIYHILKCTDGNFTYESGDEFYFDDLGIELPERQRYFEKIHYVIDMGSGEPQVCSIVHEGIAAVPDGAVLFDILNQLEKSSVEGITRDYIDKFLSANSKSVDPLTSRLQSLLERFPSNSEFYKDQIKKEGIQYRSNAEKSFFDGYFEEAGILLNYSLKGQHNEYLESQTGHFYDAEHSAYFVGIPKGGFKFSRGQFNHIRFLDGPEYLKRKCVEMTASYYIRNKVATVLPFPFKILTECIEGRNF</sequence>
<dbReference type="OrthoDB" id="5826790at2"/>
<accession>A0A1C0TPK6</accession>
<name>A0A1C0TPK6_9GAMM</name>